<dbReference type="Gene3D" id="1.10.150.130">
    <property type="match status" value="1"/>
</dbReference>
<dbReference type="Proteomes" id="UP000218288">
    <property type="component" value="Chromosome"/>
</dbReference>
<evidence type="ECO:0000256" key="2">
    <source>
        <dbReference type="ARBA" id="ARBA00023125"/>
    </source>
</evidence>
<feature type="region of interest" description="Disordered" evidence="4">
    <location>
        <begin position="44"/>
        <end position="82"/>
    </location>
</feature>
<dbReference type="SUPFAM" id="SSF56349">
    <property type="entry name" value="DNA breaking-rejoining enzymes"/>
    <property type="match status" value="1"/>
</dbReference>
<evidence type="ECO:0000313" key="7">
    <source>
        <dbReference type="Proteomes" id="UP000218288"/>
    </source>
</evidence>
<dbReference type="GO" id="GO:0015074">
    <property type="term" value="P:DNA integration"/>
    <property type="evidence" value="ECO:0007669"/>
    <property type="project" value="UniProtKB-KW"/>
</dbReference>
<keyword evidence="2 3" id="KW-0238">DNA-binding</keyword>
<dbReference type="PROSITE" id="PS51900">
    <property type="entry name" value="CB"/>
    <property type="match status" value="1"/>
</dbReference>
<dbReference type="AlphaFoldDB" id="A0A160PIB8"/>
<proteinExistence type="predicted"/>
<dbReference type="EMBL" id="AP014809">
    <property type="protein sequence ID" value="BAU93179.1"/>
    <property type="molecule type" value="Genomic_DNA"/>
</dbReference>
<name>A0A160PIB8_9HYPH</name>
<dbReference type="InterPro" id="IPR044068">
    <property type="entry name" value="CB"/>
</dbReference>
<evidence type="ECO:0000259" key="5">
    <source>
        <dbReference type="PROSITE" id="PS51900"/>
    </source>
</evidence>
<feature type="region of interest" description="Disordered" evidence="4">
    <location>
        <begin position="148"/>
        <end position="189"/>
    </location>
</feature>
<dbReference type="InterPro" id="IPR011010">
    <property type="entry name" value="DNA_brk_join_enz"/>
</dbReference>
<accession>A0A160PIB8</accession>
<protein>
    <submittedName>
        <fullName evidence="6">Integrase family protein</fullName>
    </submittedName>
</protein>
<organism evidence="6 7">
    <name type="scientific">Methylorubrum populi</name>
    <dbReference type="NCBI Taxonomy" id="223967"/>
    <lineage>
        <taxon>Bacteria</taxon>
        <taxon>Pseudomonadati</taxon>
        <taxon>Pseudomonadota</taxon>
        <taxon>Alphaproteobacteria</taxon>
        <taxon>Hyphomicrobiales</taxon>
        <taxon>Methylobacteriaceae</taxon>
        <taxon>Methylorubrum</taxon>
    </lineage>
</organism>
<evidence type="ECO:0000256" key="1">
    <source>
        <dbReference type="ARBA" id="ARBA00022908"/>
    </source>
</evidence>
<evidence type="ECO:0000256" key="3">
    <source>
        <dbReference type="PROSITE-ProRule" id="PRU01248"/>
    </source>
</evidence>
<keyword evidence="1" id="KW-0229">DNA integration</keyword>
<gene>
    <name evidence="6" type="ORF">MPPM_4574</name>
</gene>
<sequence length="189" mass="20651">MVGVIVQVSLRTKEPNQARIWHSVADGALKLIWQACRDGSKGCAESDQPLKGAGHADPIPVANLDAEKPRSRAATASSESKTPPITVCDLFERWAAYSADKKALNTIKRYRNSFRSLGAFAKKRDVRTLTADDLYGWAEHRRDVEGVSPRAINKNDTQADGRRSTLAPDRDAGRPDPVALRGAARHLPA</sequence>
<feature type="domain" description="Core-binding (CB)" evidence="5">
    <location>
        <begin position="85"/>
        <end position="189"/>
    </location>
</feature>
<feature type="compositionally biased region" description="Basic and acidic residues" evidence="4">
    <location>
        <begin position="157"/>
        <end position="174"/>
    </location>
</feature>
<reference evidence="6 7" key="1">
    <citation type="journal article" date="2016" name="Genome Announc.">
        <title>Complete Genome Sequence of Methylobacterium populi P-1M, Isolated from Pink-Pigmented Household Biofilm.</title>
        <authorList>
            <person name="Morohoshi T."/>
            <person name="Ikeda T."/>
        </authorList>
    </citation>
    <scope>NUCLEOTIDE SEQUENCE [LARGE SCALE GENOMIC DNA]</scope>
    <source>
        <strain evidence="6 7">P-1M</strain>
    </source>
</reference>
<evidence type="ECO:0000256" key="4">
    <source>
        <dbReference type="SAM" id="MobiDB-lite"/>
    </source>
</evidence>
<dbReference type="InterPro" id="IPR010998">
    <property type="entry name" value="Integrase_recombinase_N"/>
</dbReference>
<dbReference type="GO" id="GO:0003677">
    <property type="term" value="F:DNA binding"/>
    <property type="evidence" value="ECO:0007669"/>
    <property type="project" value="UniProtKB-UniRule"/>
</dbReference>
<evidence type="ECO:0000313" key="6">
    <source>
        <dbReference type="EMBL" id="BAU93179.1"/>
    </source>
</evidence>